<dbReference type="OrthoDB" id="408631at2759"/>
<accession>A0A8H4MWZ6</accession>
<dbReference type="SUPFAM" id="SSF53474">
    <property type="entry name" value="alpha/beta-Hydrolases"/>
    <property type="match status" value="1"/>
</dbReference>
<name>A0A8H4MWZ6_9PEZI</name>
<gene>
    <name evidence="1" type="ORF">GTA08_BOTSDO10470</name>
</gene>
<evidence type="ECO:0000313" key="2">
    <source>
        <dbReference type="Proteomes" id="UP000572817"/>
    </source>
</evidence>
<dbReference type="Gene3D" id="3.40.50.1820">
    <property type="entry name" value="alpha/beta hydrolase"/>
    <property type="match status" value="1"/>
</dbReference>
<reference evidence="1" key="1">
    <citation type="submission" date="2020-04" db="EMBL/GenBank/DDBJ databases">
        <title>Genome Assembly and Annotation of Botryosphaeria dothidea sdau 11-99, a Latent Pathogen of Apple Fruit Ring Rot in China.</title>
        <authorList>
            <person name="Yu C."/>
            <person name="Diao Y."/>
            <person name="Lu Q."/>
            <person name="Zhao J."/>
            <person name="Cui S."/>
            <person name="Peng C."/>
            <person name="He B."/>
            <person name="Liu H."/>
        </authorList>
    </citation>
    <scope>NUCLEOTIDE SEQUENCE [LARGE SCALE GENOMIC DNA]</scope>
    <source>
        <strain evidence="1">Sdau11-99</strain>
    </source>
</reference>
<keyword evidence="1" id="KW-0378">Hydrolase</keyword>
<keyword evidence="2" id="KW-1185">Reference proteome</keyword>
<evidence type="ECO:0000313" key="1">
    <source>
        <dbReference type="EMBL" id="KAF4302019.1"/>
    </source>
</evidence>
<dbReference type="InterPro" id="IPR029058">
    <property type="entry name" value="AB_hydrolase_fold"/>
</dbReference>
<sequence>MTAAITLRRRDERLQNLRGQILFYPEARLPFDTPAATENNSGYYLECNGIFSFADHYLPRETPPAYKYNLAGNAGGRVSEGTAAGCGVYERV</sequence>
<dbReference type="EMBL" id="WWBZ02000073">
    <property type="protein sequence ID" value="KAF4302019.1"/>
    <property type="molecule type" value="Genomic_DNA"/>
</dbReference>
<comment type="caution">
    <text evidence="1">The sequence shown here is derived from an EMBL/GenBank/DDBJ whole genome shotgun (WGS) entry which is preliminary data.</text>
</comment>
<proteinExistence type="predicted"/>
<organism evidence="1 2">
    <name type="scientific">Botryosphaeria dothidea</name>
    <dbReference type="NCBI Taxonomy" id="55169"/>
    <lineage>
        <taxon>Eukaryota</taxon>
        <taxon>Fungi</taxon>
        <taxon>Dikarya</taxon>
        <taxon>Ascomycota</taxon>
        <taxon>Pezizomycotina</taxon>
        <taxon>Dothideomycetes</taxon>
        <taxon>Dothideomycetes incertae sedis</taxon>
        <taxon>Botryosphaeriales</taxon>
        <taxon>Botryosphaeriaceae</taxon>
        <taxon>Botryosphaeria</taxon>
    </lineage>
</organism>
<protein>
    <submittedName>
        <fullName evidence="1">Alpha/beta hydrolase fold-3</fullName>
    </submittedName>
</protein>
<dbReference type="AlphaFoldDB" id="A0A8H4MWZ6"/>
<dbReference type="Proteomes" id="UP000572817">
    <property type="component" value="Unassembled WGS sequence"/>
</dbReference>
<dbReference type="GO" id="GO:0016787">
    <property type="term" value="F:hydrolase activity"/>
    <property type="evidence" value="ECO:0007669"/>
    <property type="project" value="UniProtKB-KW"/>
</dbReference>